<gene>
    <name evidence="1" type="ORF">V9T40_009133</name>
</gene>
<reference evidence="1 2" key="1">
    <citation type="submission" date="2024-03" db="EMBL/GenBank/DDBJ databases">
        <title>Adaptation during the transition from Ophiocordyceps entomopathogen to insect associate is accompanied by gene loss and intensified selection.</title>
        <authorList>
            <person name="Ward C.M."/>
            <person name="Onetto C.A."/>
            <person name="Borneman A.R."/>
        </authorList>
    </citation>
    <scope>NUCLEOTIDE SEQUENCE [LARGE SCALE GENOMIC DNA]</scope>
    <source>
        <strain evidence="1">AWRI1</strain>
        <tissue evidence="1">Single Adult Female</tissue>
    </source>
</reference>
<name>A0AAN9TPW9_9HEMI</name>
<organism evidence="1 2">
    <name type="scientific">Parthenolecanium corni</name>
    <dbReference type="NCBI Taxonomy" id="536013"/>
    <lineage>
        <taxon>Eukaryota</taxon>
        <taxon>Metazoa</taxon>
        <taxon>Ecdysozoa</taxon>
        <taxon>Arthropoda</taxon>
        <taxon>Hexapoda</taxon>
        <taxon>Insecta</taxon>
        <taxon>Pterygota</taxon>
        <taxon>Neoptera</taxon>
        <taxon>Paraneoptera</taxon>
        <taxon>Hemiptera</taxon>
        <taxon>Sternorrhyncha</taxon>
        <taxon>Coccoidea</taxon>
        <taxon>Coccidae</taxon>
        <taxon>Parthenolecanium</taxon>
    </lineage>
</organism>
<keyword evidence="2" id="KW-1185">Reference proteome</keyword>
<evidence type="ECO:0000313" key="2">
    <source>
        <dbReference type="Proteomes" id="UP001367676"/>
    </source>
</evidence>
<dbReference type="Proteomes" id="UP001367676">
    <property type="component" value="Unassembled WGS sequence"/>
</dbReference>
<dbReference type="EMBL" id="JBBCAQ010000010">
    <property type="protein sequence ID" value="KAK7601692.1"/>
    <property type="molecule type" value="Genomic_DNA"/>
</dbReference>
<proteinExistence type="predicted"/>
<sequence>MAVCRVVDLVFRNYANDRIRDTAVERVLTKCENYRLISIAILFAQNLDTAGMARGMLTIVTNPWYDRLLNFVIRRVV</sequence>
<protein>
    <submittedName>
        <fullName evidence="1">Uncharacterized protein</fullName>
    </submittedName>
</protein>
<dbReference type="AlphaFoldDB" id="A0AAN9TPW9"/>
<accession>A0AAN9TPW9</accession>
<comment type="caution">
    <text evidence="1">The sequence shown here is derived from an EMBL/GenBank/DDBJ whole genome shotgun (WGS) entry which is preliminary data.</text>
</comment>
<evidence type="ECO:0000313" key="1">
    <source>
        <dbReference type="EMBL" id="KAK7601692.1"/>
    </source>
</evidence>